<reference evidence="1 2" key="1">
    <citation type="submission" date="2023-05" db="EMBL/GenBank/DDBJ databases">
        <title>B98-5 Cell Line De Novo Hybrid Assembly: An Optical Mapping Approach.</title>
        <authorList>
            <person name="Kananen K."/>
            <person name="Auerbach J.A."/>
            <person name="Kautto E."/>
            <person name="Blachly J.S."/>
        </authorList>
    </citation>
    <scope>NUCLEOTIDE SEQUENCE [LARGE SCALE GENOMIC DNA]</scope>
    <source>
        <strain evidence="1">B95-8</strain>
        <tissue evidence="1">Cell line</tissue>
    </source>
</reference>
<comment type="caution">
    <text evidence="1">The sequence shown here is derived from an EMBL/GenBank/DDBJ whole genome shotgun (WGS) entry which is preliminary data.</text>
</comment>
<keyword evidence="2" id="KW-1185">Reference proteome</keyword>
<sequence>MSSQDFPSPKKNHSKLYVAFQTKMRLQATEPSTVTPSSSVTTETFFPAIPASSAFSPPALYVYAFVPLLT</sequence>
<evidence type="ECO:0000313" key="1">
    <source>
        <dbReference type="EMBL" id="KAK2084058.1"/>
    </source>
</evidence>
<gene>
    <name evidence="1" type="ORF">P7K49_039294</name>
</gene>
<name>A0ABQ9TH37_SAGOE</name>
<protein>
    <submittedName>
        <fullName evidence="1">Uncharacterized protein</fullName>
    </submittedName>
</protein>
<dbReference type="EMBL" id="JASSZA010000023">
    <property type="protein sequence ID" value="KAK2084058.1"/>
    <property type="molecule type" value="Genomic_DNA"/>
</dbReference>
<dbReference type="Proteomes" id="UP001266305">
    <property type="component" value="Unassembled WGS sequence"/>
</dbReference>
<proteinExistence type="predicted"/>
<organism evidence="1 2">
    <name type="scientific">Saguinus oedipus</name>
    <name type="common">Cotton-top tamarin</name>
    <name type="synonym">Oedipomidas oedipus</name>
    <dbReference type="NCBI Taxonomy" id="9490"/>
    <lineage>
        <taxon>Eukaryota</taxon>
        <taxon>Metazoa</taxon>
        <taxon>Chordata</taxon>
        <taxon>Craniata</taxon>
        <taxon>Vertebrata</taxon>
        <taxon>Euteleostomi</taxon>
        <taxon>Mammalia</taxon>
        <taxon>Eutheria</taxon>
        <taxon>Euarchontoglires</taxon>
        <taxon>Primates</taxon>
        <taxon>Haplorrhini</taxon>
        <taxon>Platyrrhini</taxon>
        <taxon>Cebidae</taxon>
        <taxon>Callitrichinae</taxon>
        <taxon>Saguinus</taxon>
    </lineage>
</organism>
<evidence type="ECO:0000313" key="2">
    <source>
        <dbReference type="Proteomes" id="UP001266305"/>
    </source>
</evidence>
<accession>A0ABQ9TH37</accession>